<comment type="caution">
    <text evidence="9">The sequence shown here is derived from an EMBL/GenBank/DDBJ whole genome shotgun (WGS) entry which is preliminary data.</text>
</comment>
<evidence type="ECO:0000313" key="9">
    <source>
        <dbReference type="EMBL" id="KAF0713888.1"/>
    </source>
</evidence>
<dbReference type="PANTHER" id="PTHR22930:SF269">
    <property type="entry name" value="NUCLEASE HARBI1-LIKE PROTEIN"/>
    <property type="match status" value="1"/>
</dbReference>
<dbReference type="GO" id="GO:0004518">
    <property type="term" value="F:nuclease activity"/>
    <property type="evidence" value="ECO:0007669"/>
    <property type="project" value="UniProtKB-KW"/>
</dbReference>
<feature type="domain" description="DDE Tnp4" evidence="8">
    <location>
        <begin position="95"/>
        <end position="261"/>
    </location>
</feature>
<name>A0A6G0VXW9_APHCR</name>
<dbReference type="GO" id="GO:0046872">
    <property type="term" value="F:metal ion binding"/>
    <property type="evidence" value="ECO:0007669"/>
    <property type="project" value="UniProtKB-KW"/>
</dbReference>
<keyword evidence="6" id="KW-0378">Hydrolase</keyword>
<comment type="cofactor">
    <cofactor evidence="1">
        <name>a divalent metal cation</name>
        <dbReference type="ChEBI" id="CHEBI:60240"/>
    </cofactor>
</comment>
<comment type="similarity">
    <text evidence="3">Belongs to the HARBI1 family.</text>
</comment>
<evidence type="ECO:0000256" key="2">
    <source>
        <dbReference type="ARBA" id="ARBA00004123"/>
    </source>
</evidence>
<evidence type="ECO:0000313" key="10">
    <source>
        <dbReference type="Proteomes" id="UP000478052"/>
    </source>
</evidence>
<proteinExistence type="inferred from homology"/>
<dbReference type="PANTHER" id="PTHR22930">
    <property type="match status" value="1"/>
</dbReference>
<evidence type="ECO:0000256" key="4">
    <source>
        <dbReference type="ARBA" id="ARBA00022722"/>
    </source>
</evidence>
<sequence>MNSTTFEELVCLVGPHVTRFPNFRKDTLVVGEISCTLRYLASGDSMMSLLYSFRMGHSTISKLIFECCSVIWQVLEKNTREFEDKWNLPHCVAAIDGKHIVHQDFSNDGSYHFNYKGTHNTVLLAMCDASYNFLLVDIGAPGRCSDGGVFRSSNIGKAFANKTINLPEPIDVDGVNGPIPYFIVGDEAFPLTEYLMRPYPGRRRSTMPKDEEIFNYRLSRARRTIENAFGILVSRFRIFRKPIIASEKTIINITKATIVLHDFIQKLETDAGISMYNQAISCSASNMQTDKLQRLVPLNRAGSNHYNSNAKEIRDKLKMYVNHAGALEYQQRQL</sequence>
<evidence type="ECO:0000256" key="5">
    <source>
        <dbReference type="ARBA" id="ARBA00022723"/>
    </source>
</evidence>
<dbReference type="Proteomes" id="UP000478052">
    <property type="component" value="Unassembled WGS sequence"/>
</dbReference>
<evidence type="ECO:0000256" key="6">
    <source>
        <dbReference type="ARBA" id="ARBA00022801"/>
    </source>
</evidence>
<accession>A0A6G0VXW9</accession>
<keyword evidence="10" id="KW-1185">Reference proteome</keyword>
<dbReference type="GO" id="GO:0016787">
    <property type="term" value="F:hydrolase activity"/>
    <property type="evidence" value="ECO:0007669"/>
    <property type="project" value="UniProtKB-KW"/>
</dbReference>
<dbReference type="Pfam" id="PF13359">
    <property type="entry name" value="DDE_Tnp_4"/>
    <property type="match status" value="1"/>
</dbReference>
<dbReference type="InterPro" id="IPR027806">
    <property type="entry name" value="HARBI1_dom"/>
</dbReference>
<protein>
    <submittedName>
        <fullName evidence="9">Protein ALP1-like isoform X1</fullName>
    </submittedName>
</protein>
<comment type="subcellular location">
    <subcellularLocation>
        <location evidence="2">Nucleus</location>
    </subcellularLocation>
</comment>
<evidence type="ECO:0000259" key="8">
    <source>
        <dbReference type="Pfam" id="PF13359"/>
    </source>
</evidence>
<reference evidence="9 10" key="1">
    <citation type="submission" date="2019-08" db="EMBL/GenBank/DDBJ databases">
        <title>Whole genome of Aphis craccivora.</title>
        <authorList>
            <person name="Voronova N.V."/>
            <person name="Shulinski R.S."/>
            <person name="Bandarenka Y.V."/>
            <person name="Zhorov D.G."/>
            <person name="Warner D."/>
        </authorList>
    </citation>
    <scope>NUCLEOTIDE SEQUENCE [LARGE SCALE GENOMIC DNA]</scope>
    <source>
        <strain evidence="9">180601</strain>
        <tissue evidence="9">Whole Body</tissue>
    </source>
</reference>
<keyword evidence="5" id="KW-0479">Metal-binding</keyword>
<organism evidence="9 10">
    <name type="scientific">Aphis craccivora</name>
    <name type="common">Cowpea aphid</name>
    <dbReference type="NCBI Taxonomy" id="307492"/>
    <lineage>
        <taxon>Eukaryota</taxon>
        <taxon>Metazoa</taxon>
        <taxon>Ecdysozoa</taxon>
        <taxon>Arthropoda</taxon>
        <taxon>Hexapoda</taxon>
        <taxon>Insecta</taxon>
        <taxon>Pterygota</taxon>
        <taxon>Neoptera</taxon>
        <taxon>Paraneoptera</taxon>
        <taxon>Hemiptera</taxon>
        <taxon>Sternorrhyncha</taxon>
        <taxon>Aphidomorpha</taxon>
        <taxon>Aphidoidea</taxon>
        <taxon>Aphididae</taxon>
        <taxon>Aphidini</taxon>
        <taxon>Aphis</taxon>
        <taxon>Aphis</taxon>
    </lineage>
</organism>
<dbReference type="InterPro" id="IPR045249">
    <property type="entry name" value="HARBI1-like"/>
</dbReference>
<dbReference type="EMBL" id="VUJU01010542">
    <property type="protein sequence ID" value="KAF0713888.1"/>
    <property type="molecule type" value="Genomic_DNA"/>
</dbReference>
<keyword evidence="7" id="KW-0539">Nucleus</keyword>
<keyword evidence="4" id="KW-0540">Nuclease</keyword>
<dbReference type="AlphaFoldDB" id="A0A6G0VXW9"/>
<dbReference type="OrthoDB" id="6590480at2759"/>
<evidence type="ECO:0000256" key="7">
    <source>
        <dbReference type="ARBA" id="ARBA00023242"/>
    </source>
</evidence>
<evidence type="ECO:0000256" key="3">
    <source>
        <dbReference type="ARBA" id="ARBA00006958"/>
    </source>
</evidence>
<gene>
    <name evidence="9" type="ORF">FWK35_00032759</name>
</gene>
<dbReference type="GO" id="GO:0005634">
    <property type="term" value="C:nucleus"/>
    <property type="evidence" value="ECO:0007669"/>
    <property type="project" value="UniProtKB-SubCell"/>
</dbReference>
<evidence type="ECO:0000256" key="1">
    <source>
        <dbReference type="ARBA" id="ARBA00001968"/>
    </source>
</evidence>